<evidence type="ECO:0000313" key="2">
    <source>
        <dbReference type="EMBL" id="OBZ76633.1"/>
    </source>
</evidence>
<dbReference type="SUPFAM" id="SSF103247">
    <property type="entry name" value="TT1751-like"/>
    <property type="match status" value="1"/>
</dbReference>
<dbReference type="Proteomes" id="UP000092993">
    <property type="component" value="Unassembled WGS sequence"/>
</dbReference>
<dbReference type="Gene3D" id="3.30.310.70">
    <property type="entry name" value="TT1751-like domain"/>
    <property type="match status" value="1"/>
</dbReference>
<dbReference type="Pfam" id="PF03625">
    <property type="entry name" value="DUF302"/>
    <property type="match status" value="1"/>
</dbReference>
<dbReference type="EMBL" id="LUGG01000003">
    <property type="protein sequence ID" value="OBZ76633.1"/>
    <property type="molecule type" value="Genomic_DNA"/>
</dbReference>
<evidence type="ECO:0000259" key="1">
    <source>
        <dbReference type="Pfam" id="PF03625"/>
    </source>
</evidence>
<feature type="domain" description="DUF302" evidence="1">
    <location>
        <begin position="110"/>
        <end position="166"/>
    </location>
</feature>
<proteinExistence type="predicted"/>
<reference evidence="2 3" key="1">
    <citation type="submission" date="2016-03" db="EMBL/GenBank/DDBJ databases">
        <title>Whole genome sequencing of Grifola frondosa 9006-11.</title>
        <authorList>
            <person name="Min B."/>
            <person name="Park H."/>
            <person name="Kim J.-G."/>
            <person name="Cho H."/>
            <person name="Oh Y.-L."/>
            <person name="Kong W.-S."/>
            <person name="Choi I.-G."/>
        </authorList>
    </citation>
    <scope>NUCLEOTIDE SEQUENCE [LARGE SCALE GENOMIC DNA]</scope>
    <source>
        <strain evidence="2 3">9006-11</strain>
    </source>
</reference>
<protein>
    <recommendedName>
        <fullName evidence="1">DUF302 domain-containing protein</fullName>
    </recommendedName>
</protein>
<name>A0A1C7MIC9_GRIFR</name>
<keyword evidence="3" id="KW-1185">Reference proteome</keyword>
<dbReference type="InterPro" id="IPR005180">
    <property type="entry name" value="DUF302"/>
</dbReference>
<comment type="caution">
    <text evidence="2">The sequence shown here is derived from an EMBL/GenBank/DDBJ whole genome shotgun (WGS) entry which is preliminary data.</text>
</comment>
<dbReference type="InterPro" id="IPR035923">
    <property type="entry name" value="TT1751-like_sf"/>
</dbReference>
<dbReference type="AlphaFoldDB" id="A0A1C7MIC9"/>
<accession>A0A1C7MIC9</accession>
<dbReference type="OrthoDB" id="5190258at2759"/>
<gene>
    <name evidence="2" type="ORF">A0H81_03098</name>
</gene>
<evidence type="ECO:0000313" key="3">
    <source>
        <dbReference type="Proteomes" id="UP000092993"/>
    </source>
</evidence>
<dbReference type="CDD" id="cd14797">
    <property type="entry name" value="DUF302"/>
    <property type="match status" value="1"/>
</dbReference>
<sequence length="202" mass="22033">MQASASLMCFSTTRDSQRTNDIKSLVELDSAQVIPLLLPGLIVQHVEEHYGIHSTTHQEVNKGGGGPALFKVMATSTTRKELEEGLNAIANGRDFMYFADNAHHRWLDTYLGAKGTPVTYVYTIGNPLIAQTMLRHDLTAGLNVPVKILILEKADGSGTKVIYDDPASIIPVTLSGGIVNEELRKVPRHSPNSNQTVHMSKS</sequence>
<organism evidence="2 3">
    <name type="scientific">Grifola frondosa</name>
    <name type="common">Maitake</name>
    <name type="synonym">Polyporus frondosus</name>
    <dbReference type="NCBI Taxonomy" id="5627"/>
    <lineage>
        <taxon>Eukaryota</taxon>
        <taxon>Fungi</taxon>
        <taxon>Dikarya</taxon>
        <taxon>Basidiomycota</taxon>
        <taxon>Agaricomycotina</taxon>
        <taxon>Agaricomycetes</taxon>
        <taxon>Polyporales</taxon>
        <taxon>Grifolaceae</taxon>
        <taxon>Grifola</taxon>
    </lineage>
</organism>